<dbReference type="SUPFAM" id="SSF53448">
    <property type="entry name" value="Nucleotide-diphospho-sugar transferases"/>
    <property type="match status" value="1"/>
</dbReference>
<accession>A0AAU9C3W4</accession>
<organism evidence="1 2">
    <name type="scientific">Methylomarinovum caldicuralii</name>
    <dbReference type="NCBI Taxonomy" id="438856"/>
    <lineage>
        <taxon>Bacteria</taxon>
        <taxon>Pseudomonadati</taxon>
        <taxon>Pseudomonadota</taxon>
        <taxon>Gammaproteobacteria</taxon>
        <taxon>Methylococcales</taxon>
        <taxon>Methylothermaceae</taxon>
        <taxon>Methylomarinovum</taxon>
    </lineage>
</organism>
<keyword evidence="2" id="KW-1185">Reference proteome</keyword>
<dbReference type="KEGG" id="mcau:MIT9_P1512"/>
<dbReference type="PANTHER" id="PTHR36529:SF1">
    <property type="entry name" value="GLYCOSYLTRANSFERASE"/>
    <property type="match status" value="1"/>
</dbReference>
<dbReference type="Pfam" id="PF09837">
    <property type="entry name" value="DUF2064"/>
    <property type="match status" value="1"/>
</dbReference>
<dbReference type="EMBL" id="AP024714">
    <property type="protein sequence ID" value="BCX81930.1"/>
    <property type="molecule type" value="Genomic_DNA"/>
</dbReference>
<dbReference type="Gene3D" id="3.90.550.10">
    <property type="entry name" value="Spore Coat Polysaccharide Biosynthesis Protein SpsA, Chain A"/>
    <property type="match status" value="1"/>
</dbReference>
<evidence type="ECO:0000313" key="2">
    <source>
        <dbReference type="Proteomes" id="UP001321825"/>
    </source>
</evidence>
<dbReference type="InterPro" id="IPR018641">
    <property type="entry name" value="Trfase_1_rSAM/seldom-assoc"/>
</dbReference>
<protein>
    <recommendedName>
        <fullName evidence="3">Glycosyltransferase</fullName>
    </recommendedName>
</protein>
<reference evidence="2" key="1">
    <citation type="journal article" date="2024" name="Int. J. Syst. Evol. Microbiol.">
        <title>Methylomarinovum tepidoasis sp. nov., a moderately thermophilic methanotroph of the family Methylothermaceae isolated from a deep-sea hydrothermal field.</title>
        <authorList>
            <person name="Hirayama H."/>
            <person name="Takaki Y."/>
            <person name="Abe M."/>
            <person name="Miyazaki M."/>
            <person name="Uematsu K."/>
            <person name="Matsui Y."/>
            <person name="Takai K."/>
        </authorList>
    </citation>
    <scope>NUCLEOTIDE SEQUENCE [LARGE SCALE GENOMIC DNA]</scope>
    <source>
        <strain evidence="2">IT-9</strain>
    </source>
</reference>
<dbReference type="Proteomes" id="UP001321825">
    <property type="component" value="Chromosome"/>
</dbReference>
<dbReference type="PANTHER" id="PTHR36529">
    <property type="entry name" value="SLL1095 PROTEIN"/>
    <property type="match status" value="1"/>
</dbReference>
<dbReference type="InterPro" id="IPR029044">
    <property type="entry name" value="Nucleotide-diphossugar_trans"/>
</dbReference>
<dbReference type="AlphaFoldDB" id="A0AAU9C3W4"/>
<name>A0AAU9C3W4_9GAMM</name>
<evidence type="ECO:0000313" key="1">
    <source>
        <dbReference type="EMBL" id="BCX81930.1"/>
    </source>
</evidence>
<dbReference type="RefSeq" id="WP_317704351.1">
    <property type="nucleotide sequence ID" value="NZ_AP024714.1"/>
</dbReference>
<evidence type="ECO:0008006" key="3">
    <source>
        <dbReference type="Google" id="ProtNLM"/>
    </source>
</evidence>
<gene>
    <name evidence="1" type="ORF">MIT9_P1512</name>
</gene>
<sequence>MNVRPVVFAKAPQPGRVKTRLIPALGPDGAAALARRLLRHTLTEALAAGFGPVELCASPDPAHPAWKETALPPGLVLTPQGDGDLGARMARAARRHIDTGRAVVLLGTDCPALTCGRLRRIAAALHQGQAVLVPALDGGYVALGLSRFHPALFEAIAWGGDAVAATTCARLRRLGWRFHCLPPLADIDRPGDLRHLPATWRICR</sequence>
<proteinExistence type="predicted"/>
<dbReference type="NCBIfam" id="TIGR04282">
    <property type="entry name" value="glyco_like_cofC"/>
    <property type="match status" value="1"/>
</dbReference>